<comment type="caution">
    <text evidence="1">The sequence shown here is derived from an EMBL/GenBank/DDBJ whole genome shotgun (WGS) entry which is preliminary data.</text>
</comment>
<dbReference type="EMBL" id="JBHSKD010000009">
    <property type="protein sequence ID" value="MFC5177162.1"/>
    <property type="molecule type" value="Genomic_DNA"/>
</dbReference>
<gene>
    <name evidence="1" type="ORF">ACFPGP_10795</name>
</gene>
<dbReference type="Proteomes" id="UP001596087">
    <property type="component" value="Unassembled WGS sequence"/>
</dbReference>
<evidence type="ECO:0000313" key="2">
    <source>
        <dbReference type="Proteomes" id="UP001596087"/>
    </source>
</evidence>
<name>A0ABW0BJG1_9ACTN</name>
<keyword evidence="2" id="KW-1185">Reference proteome</keyword>
<evidence type="ECO:0000313" key="1">
    <source>
        <dbReference type="EMBL" id="MFC5177162.1"/>
    </source>
</evidence>
<accession>A0ABW0BJG1</accession>
<organism evidence="1 2">
    <name type="scientific">Nocardioides taihuensis</name>
    <dbReference type="NCBI Taxonomy" id="1835606"/>
    <lineage>
        <taxon>Bacteria</taxon>
        <taxon>Bacillati</taxon>
        <taxon>Actinomycetota</taxon>
        <taxon>Actinomycetes</taxon>
        <taxon>Propionibacteriales</taxon>
        <taxon>Nocardioidaceae</taxon>
        <taxon>Nocardioides</taxon>
    </lineage>
</organism>
<protein>
    <submittedName>
        <fullName evidence="1">Uncharacterized protein</fullName>
    </submittedName>
</protein>
<proteinExistence type="predicted"/>
<sequence>MTGRLDARSAGHPQIVVTIIAIDGRSGPSEERRILGRVDTDTPVGQGDELTLPGGSRVVVMDVVDRIDGPRWTQVVAVVDNWIDDG</sequence>
<reference evidence="2" key="1">
    <citation type="journal article" date="2019" name="Int. J. Syst. Evol. Microbiol.">
        <title>The Global Catalogue of Microorganisms (GCM) 10K type strain sequencing project: providing services to taxonomists for standard genome sequencing and annotation.</title>
        <authorList>
            <consortium name="The Broad Institute Genomics Platform"/>
            <consortium name="The Broad Institute Genome Sequencing Center for Infectious Disease"/>
            <person name="Wu L."/>
            <person name="Ma J."/>
        </authorList>
    </citation>
    <scope>NUCLEOTIDE SEQUENCE [LARGE SCALE GENOMIC DNA]</scope>
    <source>
        <strain evidence="2">DFY41</strain>
    </source>
</reference>
<dbReference type="RefSeq" id="WP_378589944.1">
    <property type="nucleotide sequence ID" value="NZ_JBHSKD010000009.1"/>
</dbReference>